<reference evidence="3" key="1">
    <citation type="submission" date="2025-08" db="UniProtKB">
        <authorList>
            <consortium name="RefSeq"/>
        </authorList>
    </citation>
    <scope>IDENTIFICATION</scope>
    <source>
        <tissue evidence="3">Spleen</tissue>
    </source>
</reference>
<dbReference type="PANTHER" id="PTHR14679">
    <property type="entry name" value="GEM-ASSOCIATED PROTEIN 7"/>
    <property type="match status" value="1"/>
</dbReference>
<evidence type="ECO:0000313" key="2">
    <source>
        <dbReference type="Proteomes" id="UP000504623"/>
    </source>
</evidence>
<sequence>MQSSLSTPVSVLRLPRGPHGRRALLKPDTQESREVQESRESQELRTEPASRSSSSLLAVGGGHQVSFTLHESVHVTVHFGATDLGVTNFYVSQLQTPIGVQAQALLQRNDIIAYTFKP</sequence>
<dbReference type="PANTHER" id="PTHR14679:SF1">
    <property type="entry name" value="GEM-ASSOCIATED PROTEIN 7"/>
    <property type="match status" value="1"/>
</dbReference>
<dbReference type="GO" id="GO:0034719">
    <property type="term" value="C:SMN-Sm protein complex"/>
    <property type="evidence" value="ECO:0007669"/>
    <property type="project" value="InterPro"/>
</dbReference>
<evidence type="ECO:0000313" key="3">
    <source>
        <dbReference type="RefSeq" id="XP_006868057.1"/>
    </source>
</evidence>
<gene>
    <name evidence="3" type="primary">LOC102837726</name>
</gene>
<organism evidence="2 3">
    <name type="scientific">Chrysochloris asiatica</name>
    <name type="common">Cape golden mole</name>
    <dbReference type="NCBI Taxonomy" id="185453"/>
    <lineage>
        <taxon>Eukaryota</taxon>
        <taxon>Metazoa</taxon>
        <taxon>Chordata</taxon>
        <taxon>Craniata</taxon>
        <taxon>Vertebrata</taxon>
        <taxon>Euteleostomi</taxon>
        <taxon>Mammalia</taxon>
        <taxon>Eutheria</taxon>
        <taxon>Afrotheria</taxon>
        <taxon>Chrysochloridae</taxon>
        <taxon>Chrysochlorinae</taxon>
        <taxon>Chrysochloris</taxon>
    </lineage>
</organism>
<dbReference type="Gene3D" id="2.30.30.100">
    <property type="match status" value="1"/>
</dbReference>
<evidence type="ECO:0000256" key="1">
    <source>
        <dbReference type="SAM" id="MobiDB-lite"/>
    </source>
</evidence>
<keyword evidence="2" id="KW-1185">Reference proteome</keyword>
<protein>
    <submittedName>
        <fullName evidence="3">Gem-associated protein 7-like</fullName>
    </submittedName>
</protein>
<dbReference type="Proteomes" id="UP000504623">
    <property type="component" value="Unplaced"/>
</dbReference>
<proteinExistence type="predicted"/>
<dbReference type="RefSeq" id="XP_006868057.1">
    <property type="nucleotide sequence ID" value="XM_006867995.1"/>
</dbReference>
<dbReference type="InterPro" id="IPR020338">
    <property type="entry name" value="SMN_gemin7"/>
</dbReference>
<accession>A0A9B0TPS9</accession>
<dbReference type="GeneID" id="102837726"/>
<dbReference type="GO" id="GO:0000387">
    <property type="term" value="P:spliceosomal snRNP assembly"/>
    <property type="evidence" value="ECO:0007669"/>
    <property type="project" value="TreeGrafter"/>
</dbReference>
<feature type="compositionally biased region" description="Basic and acidic residues" evidence="1">
    <location>
        <begin position="28"/>
        <end position="48"/>
    </location>
</feature>
<name>A0A9B0TPS9_CHRAS</name>
<dbReference type="AlphaFoldDB" id="A0A9B0TPS9"/>
<feature type="region of interest" description="Disordered" evidence="1">
    <location>
        <begin position="1"/>
        <end position="56"/>
    </location>
</feature>
<dbReference type="Pfam" id="PF11095">
    <property type="entry name" value="Gemin7"/>
    <property type="match status" value="1"/>
</dbReference>
<dbReference type="OrthoDB" id="70763at2759"/>